<evidence type="ECO:0000313" key="2">
    <source>
        <dbReference type="EMBL" id="BBO32097.1"/>
    </source>
</evidence>
<dbReference type="AlphaFoldDB" id="A0A5K7X8E6"/>
<name>A0A5K7X8E6_9BACT</name>
<feature type="region of interest" description="Disordered" evidence="1">
    <location>
        <begin position="1"/>
        <end position="22"/>
    </location>
</feature>
<proteinExistence type="predicted"/>
<evidence type="ECO:0000313" key="3">
    <source>
        <dbReference type="Proteomes" id="UP000326837"/>
    </source>
</evidence>
<dbReference type="Proteomes" id="UP000326837">
    <property type="component" value="Chromosome"/>
</dbReference>
<keyword evidence="3" id="KW-1185">Reference proteome</keyword>
<evidence type="ECO:0000256" key="1">
    <source>
        <dbReference type="SAM" id="MobiDB-lite"/>
    </source>
</evidence>
<organism evidence="2 3">
    <name type="scientific">Lacipirellula parvula</name>
    <dbReference type="NCBI Taxonomy" id="2650471"/>
    <lineage>
        <taxon>Bacteria</taxon>
        <taxon>Pseudomonadati</taxon>
        <taxon>Planctomycetota</taxon>
        <taxon>Planctomycetia</taxon>
        <taxon>Pirellulales</taxon>
        <taxon>Lacipirellulaceae</taxon>
        <taxon>Lacipirellula</taxon>
    </lineage>
</organism>
<dbReference type="KEGG" id="lpav:PLANPX_1709"/>
<sequence length="42" mass="4690">MTAYHNCQSMTPAPGRYSRGAGYTELPKIGPESPEWYNFAIP</sequence>
<feature type="compositionally biased region" description="Polar residues" evidence="1">
    <location>
        <begin position="1"/>
        <end position="11"/>
    </location>
</feature>
<reference evidence="3" key="1">
    <citation type="submission" date="2019-10" db="EMBL/GenBank/DDBJ databases">
        <title>Lacipirellula parvula gen. nov., sp. nov., representing a lineage of planctomycetes widespread in freshwater anoxic habitats, and description of the family Lacipirellulaceae.</title>
        <authorList>
            <person name="Dedysh S.N."/>
            <person name="Kulichevskaya I.S."/>
            <person name="Beletsky A.V."/>
            <person name="Rakitin A.L."/>
            <person name="Mardanov A.V."/>
            <person name="Ivanova A.A."/>
            <person name="Saltykova V.X."/>
            <person name="Rijpstra W.I.C."/>
            <person name="Sinninghe Damste J.S."/>
            <person name="Ravin N.V."/>
        </authorList>
    </citation>
    <scope>NUCLEOTIDE SEQUENCE [LARGE SCALE GENOMIC DNA]</scope>
    <source>
        <strain evidence="3">PX69</strain>
    </source>
</reference>
<accession>A0A5K7X8E6</accession>
<protein>
    <submittedName>
        <fullName evidence="2">Uncharacterized protein</fullName>
    </submittedName>
</protein>
<dbReference type="EMBL" id="AP021861">
    <property type="protein sequence ID" value="BBO32097.1"/>
    <property type="molecule type" value="Genomic_DNA"/>
</dbReference>
<gene>
    <name evidence="2" type="ORF">PLANPX_1709</name>
</gene>